<evidence type="ECO:0000313" key="2">
    <source>
        <dbReference type="Proteomes" id="UP000887320"/>
    </source>
</evidence>
<proteinExistence type="predicted"/>
<gene>
    <name evidence="1" type="ORF">KW868_21675</name>
</gene>
<evidence type="ECO:0000313" key="1">
    <source>
        <dbReference type="EMBL" id="MCF0267060.1"/>
    </source>
</evidence>
<name>A0A8X8GM40_ACIGI</name>
<dbReference type="Pfam" id="PF06042">
    <property type="entry name" value="NTP_transf_6"/>
    <property type="match status" value="1"/>
</dbReference>
<accession>A0A8X8GM40</accession>
<dbReference type="PANTHER" id="PTHR39166:SF1">
    <property type="entry name" value="BLL1166 PROTEIN"/>
    <property type="match status" value="1"/>
</dbReference>
<organism evidence="1 2">
    <name type="scientific">Acinetobacter guillouiae</name>
    <name type="common">Acinetobacter genomosp. 11</name>
    <dbReference type="NCBI Taxonomy" id="106649"/>
    <lineage>
        <taxon>Bacteria</taxon>
        <taxon>Pseudomonadati</taxon>
        <taxon>Pseudomonadota</taxon>
        <taxon>Gammaproteobacteria</taxon>
        <taxon>Moraxellales</taxon>
        <taxon>Moraxellaceae</taxon>
        <taxon>Acinetobacter</taxon>
    </lineage>
</organism>
<dbReference type="EMBL" id="JAHWXT010000013">
    <property type="protein sequence ID" value="MCF0267060.1"/>
    <property type="molecule type" value="Genomic_DNA"/>
</dbReference>
<dbReference type="Proteomes" id="UP000887320">
    <property type="component" value="Unassembled WGS sequence"/>
</dbReference>
<reference evidence="1" key="1">
    <citation type="submission" date="2021-07" db="EMBL/GenBank/DDBJ databases">
        <authorList>
            <person name="Fernandez M."/>
            <person name="Pereira P."/>
            <person name="Torres Tejerizo G.A."/>
            <person name="Gonzalez P."/>
            <person name="Agostini E."/>
        </authorList>
    </citation>
    <scope>NUCLEOTIDE SEQUENCE</scope>
    <source>
        <strain evidence="1">SFC 500-1A</strain>
    </source>
</reference>
<comment type="caution">
    <text evidence="1">The sequence shown here is derived from an EMBL/GenBank/DDBJ whole genome shotgun (WGS) entry which is preliminary data.</text>
</comment>
<protein>
    <submittedName>
        <fullName evidence="1">Nucleotidyltransferase family protein</fullName>
    </submittedName>
</protein>
<dbReference type="PANTHER" id="PTHR39166">
    <property type="entry name" value="BLL1166 PROTEIN"/>
    <property type="match status" value="1"/>
</dbReference>
<dbReference type="InterPro" id="IPR009267">
    <property type="entry name" value="NTP_transf_6"/>
</dbReference>
<dbReference type="AlphaFoldDB" id="A0A8X8GM40"/>
<sequence length="188" mass="22299">MDNTKQLKQIIYSCPELMLRLQYLRDIHAHAYLSAGVIRNLVWSILHHQGYGFDQIEIDVIFYDLNDQQGLKEQHLTKLLKQKFPNNEWDVVNQAYVHLWYKTDDGRSISQYQSLFDALFVWVETATAIAVRLLENDDIEIIAPFGLNDLFELKLRWNKRLVSYPVFLARIQAKQFLTRWEKLLVVDD</sequence>
<dbReference type="RefSeq" id="WP_234624351.1">
    <property type="nucleotide sequence ID" value="NZ_JAHWXT010000013.1"/>
</dbReference>